<gene>
    <name evidence="8" type="primary">WBGene00272176</name>
</gene>
<dbReference type="GO" id="GO:0008289">
    <property type="term" value="F:lipid binding"/>
    <property type="evidence" value="ECO:0007669"/>
    <property type="project" value="UniProtKB-KW"/>
</dbReference>
<reference evidence="8" key="2">
    <citation type="submission" date="2022-06" db="UniProtKB">
        <authorList>
            <consortium name="EnsemblMetazoa"/>
        </authorList>
    </citation>
    <scope>IDENTIFICATION</scope>
    <source>
        <strain evidence="8">PS312</strain>
    </source>
</reference>
<accession>A0A8R1UPE9</accession>
<evidence type="ECO:0000313" key="8">
    <source>
        <dbReference type="EnsemblMetazoa" id="PPA33807.1"/>
    </source>
</evidence>
<keyword evidence="6" id="KW-0175">Coiled coil</keyword>
<dbReference type="EnsemblMetazoa" id="PPA33807.1">
    <property type="protein sequence ID" value="PPA33807.1"/>
    <property type="gene ID" value="WBGene00272176"/>
</dbReference>
<protein>
    <recommendedName>
        <fullName evidence="3">Fatty-acid and retinol-binding protein 1</fullName>
    </recommendedName>
</protein>
<dbReference type="InterPro" id="IPR008632">
    <property type="entry name" value="Gp-FAR-1"/>
</dbReference>
<evidence type="ECO:0000313" key="9">
    <source>
        <dbReference type="Proteomes" id="UP000005239"/>
    </source>
</evidence>
<dbReference type="PANTHER" id="PTHR31418">
    <property type="entry name" value="FATTY-ACID AND RETINOL-BINDING PROTEIN 1"/>
    <property type="match status" value="1"/>
</dbReference>
<comment type="similarity">
    <text evidence="2">Belongs to the fatty-acid and retinol-binding protein (FARBP) family.</text>
</comment>
<organism evidence="8 9">
    <name type="scientific">Pristionchus pacificus</name>
    <name type="common">Parasitic nematode worm</name>
    <dbReference type="NCBI Taxonomy" id="54126"/>
    <lineage>
        <taxon>Eukaryota</taxon>
        <taxon>Metazoa</taxon>
        <taxon>Ecdysozoa</taxon>
        <taxon>Nematoda</taxon>
        <taxon>Chromadorea</taxon>
        <taxon>Rhabditida</taxon>
        <taxon>Rhabditina</taxon>
        <taxon>Diplogasteromorpha</taxon>
        <taxon>Diplogasteroidea</taxon>
        <taxon>Neodiplogasteridae</taxon>
        <taxon>Pristionchus</taxon>
    </lineage>
</organism>
<evidence type="ECO:0000256" key="6">
    <source>
        <dbReference type="ARBA" id="ARBA00023054"/>
    </source>
</evidence>
<dbReference type="GO" id="GO:0005576">
    <property type="term" value="C:extracellular region"/>
    <property type="evidence" value="ECO:0007669"/>
    <property type="project" value="UniProtKB-SubCell"/>
</dbReference>
<evidence type="ECO:0000256" key="1">
    <source>
        <dbReference type="ARBA" id="ARBA00004613"/>
    </source>
</evidence>
<name>A0A454XLQ7_PRIPA</name>
<dbReference type="PANTHER" id="PTHR31418:SF7">
    <property type="entry name" value="FATTY-ACID AND RETINOL-BINDING PROTEIN 1"/>
    <property type="match status" value="1"/>
</dbReference>
<evidence type="ECO:0000256" key="7">
    <source>
        <dbReference type="ARBA" id="ARBA00023121"/>
    </source>
</evidence>
<dbReference type="AlphaFoldDB" id="A0A454XLQ7"/>
<comment type="subcellular location">
    <subcellularLocation>
        <location evidence="1">Secreted</location>
    </subcellularLocation>
</comment>
<dbReference type="Proteomes" id="UP000005239">
    <property type="component" value="Unassembled WGS sequence"/>
</dbReference>
<keyword evidence="4" id="KW-0964">Secreted</keyword>
<evidence type="ECO:0000256" key="4">
    <source>
        <dbReference type="ARBA" id="ARBA00022525"/>
    </source>
</evidence>
<evidence type="ECO:0000256" key="2">
    <source>
        <dbReference type="ARBA" id="ARBA00006648"/>
    </source>
</evidence>
<sequence>MRSILLFCVALAVALAAPLTEDVYAKGIDKLKEALGEGVNVTAAKAIVADEAAALGITTEEHWATCFDDSEAFSISDADTDEVVKEFSQNSHHLTFESKDQIFPKLKQHMPKTHASLVKFVGENFAKYDEAAESIGDKAATAFLMSIKDTTLEVFVKWSQAKSDPSELLKFFPVAARGVSKMMTEWDQLPKMSKNAMEKKVCLQTAFRMVDSLGPDKGQITELKKQANMLIAMGAILEEQMTKEE</sequence>
<evidence type="ECO:0000256" key="3">
    <source>
        <dbReference type="ARBA" id="ARBA00017453"/>
    </source>
</evidence>
<keyword evidence="7" id="KW-0446">Lipid-binding</keyword>
<proteinExistence type="inferred from homology"/>
<accession>A0A454XLQ7</accession>
<keyword evidence="5" id="KW-0732">Signal</keyword>
<evidence type="ECO:0000256" key="5">
    <source>
        <dbReference type="ARBA" id="ARBA00022729"/>
    </source>
</evidence>
<keyword evidence="9" id="KW-1185">Reference proteome</keyword>
<reference evidence="9" key="1">
    <citation type="journal article" date="2008" name="Nat. Genet.">
        <title>The Pristionchus pacificus genome provides a unique perspective on nematode lifestyle and parasitism.</title>
        <authorList>
            <person name="Dieterich C."/>
            <person name="Clifton S.W."/>
            <person name="Schuster L.N."/>
            <person name="Chinwalla A."/>
            <person name="Delehaunty K."/>
            <person name="Dinkelacker I."/>
            <person name="Fulton L."/>
            <person name="Fulton R."/>
            <person name="Godfrey J."/>
            <person name="Minx P."/>
            <person name="Mitreva M."/>
            <person name="Roeseler W."/>
            <person name="Tian H."/>
            <person name="Witte H."/>
            <person name="Yang S.P."/>
            <person name="Wilson R.K."/>
            <person name="Sommer R.J."/>
        </authorList>
    </citation>
    <scope>NUCLEOTIDE SEQUENCE [LARGE SCALE GENOMIC DNA]</scope>
    <source>
        <strain evidence="9">PS312</strain>
    </source>
</reference>